<feature type="signal peptide" evidence="4">
    <location>
        <begin position="1"/>
        <end position="31"/>
    </location>
</feature>
<reference evidence="7 8" key="1">
    <citation type="submission" date="2017-07" db="EMBL/GenBank/DDBJ databases">
        <title>blaIMP-27 on transferable plasmids in Proteus mirabilis and Providencia rettgeri.</title>
        <authorList>
            <person name="Potter R."/>
        </authorList>
    </citation>
    <scope>NUCLEOTIDE SEQUENCE [LARGE SCALE GENOMIC DNA]</scope>
    <source>
        <strain evidence="7 8">PR1</strain>
    </source>
</reference>
<gene>
    <name evidence="7" type="ORF">CHI95_07780</name>
    <name evidence="6" type="ORF">GHA_02004</name>
</gene>
<reference evidence="6" key="2">
    <citation type="submission" date="2020-05" db="EMBL/GenBank/DDBJ databases">
        <authorList>
            <person name="Delgado-Blas J."/>
        </authorList>
    </citation>
    <scope>NUCLEOTIDE SEQUENCE</scope>
    <source>
        <strain evidence="6">BB1453</strain>
    </source>
</reference>
<organism evidence="7 8">
    <name type="scientific">Providencia rettgeri</name>
    <dbReference type="NCBI Taxonomy" id="587"/>
    <lineage>
        <taxon>Bacteria</taxon>
        <taxon>Pseudomonadati</taxon>
        <taxon>Pseudomonadota</taxon>
        <taxon>Gammaproteobacteria</taxon>
        <taxon>Enterobacterales</taxon>
        <taxon>Morganellaceae</taxon>
        <taxon>Providencia</taxon>
    </lineage>
</organism>
<dbReference type="GO" id="GO:0009289">
    <property type="term" value="C:pilus"/>
    <property type="evidence" value="ECO:0007669"/>
    <property type="project" value="UniProtKB-SubCell"/>
</dbReference>
<evidence type="ECO:0000313" key="8">
    <source>
        <dbReference type="Proteomes" id="UP000216001"/>
    </source>
</evidence>
<comment type="subcellular location">
    <subcellularLocation>
        <location evidence="1">Fimbrium</location>
    </subcellularLocation>
</comment>
<dbReference type="InterPro" id="IPR050263">
    <property type="entry name" value="Bact_Fimbrial_Adh_Pro"/>
</dbReference>
<evidence type="ECO:0000256" key="1">
    <source>
        <dbReference type="ARBA" id="ARBA00004561"/>
    </source>
</evidence>
<evidence type="ECO:0000256" key="2">
    <source>
        <dbReference type="ARBA" id="ARBA00022729"/>
    </source>
</evidence>
<dbReference type="PANTHER" id="PTHR33420:SF31">
    <property type="entry name" value="TYPE 1 FIMBRIN D-MANNOSE SPECIFIC ADHESIN"/>
    <property type="match status" value="1"/>
</dbReference>
<dbReference type="InterPro" id="IPR008966">
    <property type="entry name" value="Adhesion_dom_sf"/>
</dbReference>
<proteinExistence type="predicted"/>
<feature type="chain" id="PRO_5012040274" evidence="4">
    <location>
        <begin position="32"/>
        <end position="369"/>
    </location>
</feature>
<evidence type="ECO:0000256" key="4">
    <source>
        <dbReference type="SAM" id="SignalP"/>
    </source>
</evidence>
<dbReference type="GO" id="GO:0043709">
    <property type="term" value="P:cell adhesion involved in single-species biofilm formation"/>
    <property type="evidence" value="ECO:0007669"/>
    <property type="project" value="TreeGrafter"/>
</dbReference>
<dbReference type="Pfam" id="PF00419">
    <property type="entry name" value="Fimbrial"/>
    <property type="match status" value="1"/>
</dbReference>
<dbReference type="EMBL" id="CAHPSF010000004">
    <property type="protein sequence ID" value="CAB5692301.1"/>
    <property type="molecule type" value="Genomic_DNA"/>
</dbReference>
<accession>A0A264VUL8</accession>
<dbReference type="GeneID" id="92273892"/>
<dbReference type="PANTHER" id="PTHR33420">
    <property type="entry name" value="FIMBRIAL SUBUNIT ELFA-RELATED"/>
    <property type="match status" value="1"/>
</dbReference>
<dbReference type="RefSeq" id="WP_094961295.1">
    <property type="nucleotide sequence ID" value="NZ_ABDWLN020000053.1"/>
</dbReference>
<dbReference type="Proteomes" id="UP000216001">
    <property type="component" value="Unassembled WGS sequence"/>
</dbReference>
<keyword evidence="2 4" id="KW-0732">Signal</keyword>
<dbReference type="InterPro" id="IPR036937">
    <property type="entry name" value="Adhesion_dom_fimbrial_sf"/>
</dbReference>
<sequence length="369" mass="40428">MRKLFNVRMSKLLLAPSLLVALVLNISDSRAAIETEMYNICYPDGPATSYSLNLTGNIGASFNKAGTELPSKFSWNDGKSYKIVCACVPGVEWNQTYYSAFYQRNDMSTNGHAPGWERANDYIDIRTFVAIWNQNTGATAMYRVPFRDISNYTSEGKCPNTELNQFGRSRIRQTITSGGVGRMDLYIKKPFVGRTTFNIPNFYFMFANNDYQRNGPAIVSVGINIDITAPQSCEINAGQSISIPFNDAAQRNFVAAGKGGMPAGVVPQSKTLSIKCSNMDAYANLDMRFIGTADPNRTNDGFSTTNKDIAIAIEGPNGRLTPTTGKLPLQLDANQNGSVTIKTYPFSSTGLAPAVGKYSSIVTVRLDFR</sequence>
<keyword evidence="3" id="KW-0281">Fimbrium</keyword>
<protein>
    <submittedName>
        <fullName evidence="6">Long polar fimbrial protein LpfD</fullName>
    </submittedName>
</protein>
<evidence type="ECO:0000259" key="5">
    <source>
        <dbReference type="Pfam" id="PF00419"/>
    </source>
</evidence>
<dbReference type="Proteomes" id="UP000834611">
    <property type="component" value="Unassembled WGS sequence"/>
</dbReference>
<feature type="domain" description="Fimbrial-type adhesion" evidence="5">
    <location>
        <begin position="225"/>
        <end position="368"/>
    </location>
</feature>
<dbReference type="InterPro" id="IPR000259">
    <property type="entry name" value="Adhesion_dom_fimbrial"/>
</dbReference>
<dbReference type="AlphaFoldDB" id="A0A264VUL8"/>
<evidence type="ECO:0000313" key="7">
    <source>
        <dbReference type="EMBL" id="OZS75040.1"/>
    </source>
</evidence>
<evidence type="ECO:0000313" key="6">
    <source>
        <dbReference type="EMBL" id="CAB5692301.1"/>
    </source>
</evidence>
<name>A0A264VUL8_PRORE</name>
<evidence type="ECO:0000256" key="3">
    <source>
        <dbReference type="ARBA" id="ARBA00023263"/>
    </source>
</evidence>
<dbReference type="EMBL" id="NOWC01000007">
    <property type="protein sequence ID" value="OZS75040.1"/>
    <property type="molecule type" value="Genomic_DNA"/>
</dbReference>
<comment type="caution">
    <text evidence="7">The sequence shown here is derived from an EMBL/GenBank/DDBJ whole genome shotgun (WGS) entry which is preliminary data.</text>
</comment>
<dbReference type="SUPFAM" id="SSF49401">
    <property type="entry name" value="Bacterial adhesins"/>
    <property type="match status" value="1"/>
</dbReference>
<dbReference type="Gene3D" id="2.60.40.1090">
    <property type="entry name" value="Fimbrial-type adhesion domain"/>
    <property type="match status" value="1"/>
</dbReference>